<dbReference type="Pfam" id="PF02777">
    <property type="entry name" value="Sod_Fe_C"/>
    <property type="match status" value="1"/>
</dbReference>
<dbReference type="InterPro" id="IPR019832">
    <property type="entry name" value="Mn/Fe_SOD_C"/>
</dbReference>
<dbReference type="PROSITE" id="PS00088">
    <property type="entry name" value="SOD_MN"/>
    <property type="match status" value="1"/>
</dbReference>
<dbReference type="InterPro" id="IPR019833">
    <property type="entry name" value="Mn/Fe_SOD_BS"/>
</dbReference>
<accession>A0ABV1HAA6</accession>
<feature type="domain" description="Manganese/iron superoxide dismutase C-terminal" evidence="7">
    <location>
        <begin position="101"/>
        <end position="201"/>
    </location>
</feature>
<protein>
    <recommendedName>
        <fullName evidence="2 5">Superoxide dismutase</fullName>
        <ecNumber evidence="2 5">1.15.1.1</ecNumber>
    </recommendedName>
</protein>
<dbReference type="InterPro" id="IPR019831">
    <property type="entry name" value="Mn/Fe_SOD_N"/>
</dbReference>
<evidence type="ECO:0000256" key="2">
    <source>
        <dbReference type="ARBA" id="ARBA00012682"/>
    </source>
</evidence>
<dbReference type="InterPro" id="IPR036324">
    <property type="entry name" value="Mn/Fe_SOD_N_sf"/>
</dbReference>
<evidence type="ECO:0000259" key="7">
    <source>
        <dbReference type="Pfam" id="PF02777"/>
    </source>
</evidence>
<dbReference type="SUPFAM" id="SSF54719">
    <property type="entry name" value="Fe,Mn superoxide dismutase (SOD), C-terminal domain"/>
    <property type="match status" value="1"/>
</dbReference>
<dbReference type="PANTHER" id="PTHR43595">
    <property type="entry name" value="37S RIBOSOMAL PROTEIN S26, MITOCHONDRIAL"/>
    <property type="match status" value="1"/>
</dbReference>
<name>A0ABV1HAA6_9FIRM</name>
<dbReference type="Proteomes" id="UP001454489">
    <property type="component" value="Unassembled WGS sequence"/>
</dbReference>
<dbReference type="Gene3D" id="3.55.40.20">
    <property type="entry name" value="Iron/manganese superoxide dismutase, C-terminal domain"/>
    <property type="match status" value="1"/>
</dbReference>
<keyword evidence="3 5" id="KW-0479">Metal-binding</keyword>
<evidence type="ECO:0000259" key="6">
    <source>
        <dbReference type="Pfam" id="PF00081"/>
    </source>
</evidence>
<dbReference type="PANTHER" id="PTHR43595:SF2">
    <property type="entry name" value="SMALL RIBOSOMAL SUBUNIT PROTEIN MS42"/>
    <property type="match status" value="1"/>
</dbReference>
<dbReference type="InterPro" id="IPR001189">
    <property type="entry name" value="Mn/Fe_SOD"/>
</dbReference>
<keyword evidence="9" id="KW-1185">Reference proteome</keyword>
<comment type="caution">
    <text evidence="8">The sequence shown here is derived from an EMBL/GenBank/DDBJ whole genome shotgun (WGS) entry which is preliminary data.</text>
</comment>
<dbReference type="InterPro" id="IPR036314">
    <property type="entry name" value="SOD_C_sf"/>
</dbReference>
<evidence type="ECO:0000313" key="9">
    <source>
        <dbReference type="Proteomes" id="UP001454489"/>
    </source>
</evidence>
<gene>
    <name evidence="8" type="ORF">WMO43_00065</name>
</gene>
<evidence type="ECO:0000256" key="1">
    <source>
        <dbReference type="ARBA" id="ARBA00008714"/>
    </source>
</evidence>
<dbReference type="Pfam" id="PF00081">
    <property type="entry name" value="Sod_Fe_N"/>
    <property type="match status" value="1"/>
</dbReference>
<reference evidence="8 9" key="1">
    <citation type="submission" date="2024-03" db="EMBL/GenBank/DDBJ databases">
        <title>Human intestinal bacterial collection.</title>
        <authorList>
            <person name="Pauvert C."/>
            <person name="Hitch T.C.A."/>
            <person name="Clavel T."/>
        </authorList>
    </citation>
    <scope>NUCLEOTIDE SEQUENCE [LARGE SCALE GENOMIC DNA]</scope>
    <source>
        <strain evidence="8 9">CLA-AA-H185</strain>
    </source>
</reference>
<dbReference type="PIRSF" id="PIRSF000349">
    <property type="entry name" value="SODismutase"/>
    <property type="match status" value="1"/>
</dbReference>
<dbReference type="SUPFAM" id="SSF46609">
    <property type="entry name" value="Fe,Mn superoxide dismutase (SOD), N-terminal domain"/>
    <property type="match status" value="1"/>
</dbReference>
<feature type="domain" description="Manganese/iron superoxide dismutase N-terminal" evidence="6">
    <location>
        <begin position="10"/>
        <end position="94"/>
    </location>
</feature>
<comment type="function">
    <text evidence="5">Destroys radicals which are normally produced within the cells and which are toxic to biological systems.</text>
</comment>
<evidence type="ECO:0000256" key="4">
    <source>
        <dbReference type="ARBA" id="ARBA00023002"/>
    </source>
</evidence>
<evidence type="ECO:0000256" key="5">
    <source>
        <dbReference type="RuleBase" id="RU000414"/>
    </source>
</evidence>
<proteinExistence type="inferred from homology"/>
<dbReference type="EMBL" id="JBBMEX010000001">
    <property type="protein sequence ID" value="MEQ2556277.1"/>
    <property type="molecule type" value="Genomic_DNA"/>
</dbReference>
<dbReference type="RefSeq" id="WP_353529265.1">
    <property type="nucleotide sequence ID" value="NZ_JBBMEX010000001.1"/>
</dbReference>
<keyword evidence="4 5" id="KW-0560">Oxidoreductase</keyword>
<dbReference type="GO" id="GO:0004784">
    <property type="term" value="F:superoxide dismutase activity"/>
    <property type="evidence" value="ECO:0007669"/>
    <property type="project" value="UniProtKB-EC"/>
</dbReference>
<dbReference type="EC" id="1.15.1.1" evidence="2 5"/>
<dbReference type="Gene3D" id="1.10.287.990">
    <property type="entry name" value="Fe,Mn superoxide dismutase (SOD) domain"/>
    <property type="match status" value="1"/>
</dbReference>
<evidence type="ECO:0000313" key="8">
    <source>
        <dbReference type="EMBL" id="MEQ2556277.1"/>
    </source>
</evidence>
<comment type="similarity">
    <text evidence="1 5">Belongs to the iron/manganese superoxide dismutase family.</text>
</comment>
<sequence>MQEYYKFINEPLPYSYKAMEPFIDIQTMYLHHDKHLQTYVDNLNRALRDYPFLQTFTLEQLLCNLESMPMEIRTQIRNNAGGVYNHRFYFNGLSKEHGQRPQGELAEAIDRQYGSYEKFKEEFTGAALSVFGSGYAWLVTDPQGKFKILTTANQDTPLAGNLAPVLVIDVWEHAYYLKHFNVRADYIKDWFEVVNWRFSEEQYKKNSPQVRGH</sequence>
<organism evidence="8 9">
    <name type="scientific">Maccoyibacter intestinihominis</name>
    <dbReference type="NCBI Taxonomy" id="3133499"/>
    <lineage>
        <taxon>Bacteria</taxon>
        <taxon>Bacillati</taxon>
        <taxon>Bacillota</taxon>
        <taxon>Clostridia</taxon>
        <taxon>Lachnospirales</taxon>
        <taxon>Lachnospiraceae</taxon>
        <taxon>Maccoyibacter</taxon>
    </lineage>
</organism>
<comment type="catalytic activity">
    <reaction evidence="5">
        <text>2 superoxide + 2 H(+) = H2O2 + O2</text>
        <dbReference type="Rhea" id="RHEA:20696"/>
        <dbReference type="ChEBI" id="CHEBI:15378"/>
        <dbReference type="ChEBI" id="CHEBI:15379"/>
        <dbReference type="ChEBI" id="CHEBI:16240"/>
        <dbReference type="ChEBI" id="CHEBI:18421"/>
        <dbReference type="EC" id="1.15.1.1"/>
    </reaction>
</comment>
<dbReference type="PRINTS" id="PR01703">
    <property type="entry name" value="MNSODISMTASE"/>
</dbReference>
<evidence type="ECO:0000256" key="3">
    <source>
        <dbReference type="ARBA" id="ARBA00022723"/>
    </source>
</evidence>